<accession>A0A0R2LR56</accession>
<reference evidence="1 2" key="1">
    <citation type="journal article" date="2015" name="Genome Announc.">
        <title>Expanding the biotechnology potential of lactobacilli through comparative genomics of 213 strains and associated genera.</title>
        <authorList>
            <person name="Sun Z."/>
            <person name="Harris H.M."/>
            <person name="McCann A."/>
            <person name="Guo C."/>
            <person name="Argimon S."/>
            <person name="Zhang W."/>
            <person name="Yang X."/>
            <person name="Jeffery I.B."/>
            <person name="Cooney J.C."/>
            <person name="Kagawa T.F."/>
            <person name="Liu W."/>
            <person name="Song Y."/>
            <person name="Salvetti E."/>
            <person name="Wrobel A."/>
            <person name="Rasinkangas P."/>
            <person name="Parkhill J."/>
            <person name="Rea M.C."/>
            <person name="O'Sullivan O."/>
            <person name="Ritari J."/>
            <person name="Douillard F.P."/>
            <person name="Paul Ross R."/>
            <person name="Yang R."/>
            <person name="Briner A.E."/>
            <person name="Felis G.E."/>
            <person name="de Vos W.M."/>
            <person name="Barrangou R."/>
            <person name="Klaenhammer T.R."/>
            <person name="Caufield P.W."/>
            <person name="Cui Y."/>
            <person name="Zhang H."/>
            <person name="O'Toole P.W."/>
        </authorList>
    </citation>
    <scope>NUCLEOTIDE SEQUENCE [LARGE SCALE GENOMIC DNA]</scope>
    <source>
        <strain evidence="1 2">DSM 24716</strain>
    </source>
</reference>
<protein>
    <submittedName>
        <fullName evidence="1">Uncharacterized protein</fullName>
    </submittedName>
</protein>
<name>A0A0R2LR56_9LACO</name>
<proteinExistence type="predicted"/>
<dbReference type="Proteomes" id="UP000051006">
    <property type="component" value="Unassembled WGS sequence"/>
</dbReference>
<gene>
    <name evidence="1" type="ORF">IV57_GL000179</name>
</gene>
<organism evidence="1 2">
    <name type="scientific">Companilactobacillus kimchiensis</name>
    <dbReference type="NCBI Taxonomy" id="993692"/>
    <lineage>
        <taxon>Bacteria</taxon>
        <taxon>Bacillati</taxon>
        <taxon>Bacillota</taxon>
        <taxon>Bacilli</taxon>
        <taxon>Lactobacillales</taxon>
        <taxon>Lactobacillaceae</taxon>
        <taxon>Companilactobacillus</taxon>
    </lineage>
</organism>
<keyword evidence="2" id="KW-1185">Reference proteome</keyword>
<dbReference type="OrthoDB" id="2325003at2"/>
<dbReference type="PATRIC" id="fig|993692.3.peg.180"/>
<dbReference type="STRING" id="993692.IV57_GL000179"/>
<dbReference type="AlphaFoldDB" id="A0A0R2LR56"/>
<dbReference type="EMBL" id="JQCF01000001">
    <property type="protein sequence ID" value="KRO00858.1"/>
    <property type="molecule type" value="Genomic_DNA"/>
</dbReference>
<evidence type="ECO:0000313" key="1">
    <source>
        <dbReference type="EMBL" id="KRO00858.1"/>
    </source>
</evidence>
<dbReference type="RefSeq" id="WP_057879595.1">
    <property type="nucleotide sequence ID" value="NZ_JQCF01000001.1"/>
</dbReference>
<evidence type="ECO:0000313" key="2">
    <source>
        <dbReference type="Proteomes" id="UP000051006"/>
    </source>
</evidence>
<sequence>MKKKFLKSIIIFSLSLTIFPITTNFSSLSVLATGISENKHTKSYNSLKRINYVISERLYNKRGLITDNLSNKTKLKSSKDIADNWSKFIKKINYLKNNQIEIYVTSEFKSLNRKLREKIIIKAQLFSLKTVYEIKKFNQEKFLEGFATAIFCEGVYLGKTEYLNNSNIIWNKVSLNKSP</sequence>
<comment type="caution">
    <text evidence="1">The sequence shown here is derived from an EMBL/GenBank/DDBJ whole genome shotgun (WGS) entry which is preliminary data.</text>
</comment>